<evidence type="ECO:0000313" key="9">
    <source>
        <dbReference type="Proteomes" id="UP001216907"/>
    </source>
</evidence>
<dbReference type="InterPro" id="IPR011444">
    <property type="entry name" value="DUF1549"/>
</dbReference>
<dbReference type="InterPro" id="IPR011429">
    <property type="entry name" value="Cyt_c_Planctomycete-type"/>
</dbReference>
<dbReference type="InterPro" id="IPR008979">
    <property type="entry name" value="Galactose-bd-like_sf"/>
</dbReference>
<dbReference type="Gene3D" id="2.60.120.260">
    <property type="entry name" value="Galactose-binding domain-like"/>
    <property type="match status" value="1"/>
</dbReference>
<feature type="chain" id="PRO_5047216731" evidence="5">
    <location>
        <begin position="22"/>
        <end position="994"/>
    </location>
</feature>
<evidence type="ECO:0000259" key="7">
    <source>
        <dbReference type="PROSITE" id="PS51007"/>
    </source>
</evidence>
<dbReference type="EMBL" id="JARRAG010000002">
    <property type="protein sequence ID" value="MDG3006054.1"/>
    <property type="molecule type" value="Genomic_DNA"/>
</dbReference>
<evidence type="ECO:0000256" key="2">
    <source>
        <dbReference type="ARBA" id="ARBA00022723"/>
    </source>
</evidence>
<evidence type="ECO:0000256" key="5">
    <source>
        <dbReference type="SAM" id="SignalP"/>
    </source>
</evidence>
<keyword evidence="3 4" id="KW-0408">Iron</keyword>
<keyword evidence="1 4" id="KW-0349">Heme</keyword>
<dbReference type="Pfam" id="PF00754">
    <property type="entry name" value="F5_F8_type_C"/>
    <property type="match status" value="1"/>
</dbReference>
<evidence type="ECO:0000259" key="6">
    <source>
        <dbReference type="PROSITE" id="PS50022"/>
    </source>
</evidence>
<dbReference type="RefSeq" id="WP_277862359.1">
    <property type="nucleotide sequence ID" value="NZ_JARRAG010000002.1"/>
</dbReference>
<keyword evidence="2 4" id="KW-0479">Metal-binding</keyword>
<dbReference type="PANTHER" id="PTHR35889:SF3">
    <property type="entry name" value="F-BOX DOMAIN-CONTAINING PROTEIN"/>
    <property type="match status" value="1"/>
</dbReference>
<dbReference type="Pfam" id="PF07587">
    <property type="entry name" value="PSD1"/>
    <property type="match status" value="1"/>
</dbReference>
<evidence type="ECO:0000256" key="4">
    <source>
        <dbReference type="PROSITE-ProRule" id="PRU00433"/>
    </source>
</evidence>
<dbReference type="Pfam" id="PF07583">
    <property type="entry name" value="PSCyt2"/>
    <property type="match status" value="1"/>
</dbReference>
<dbReference type="SUPFAM" id="SSF46626">
    <property type="entry name" value="Cytochrome c"/>
    <property type="match status" value="1"/>
</dbReference>
<evidence type="ECO:0000256" key="3">
    <source>
        <dbReference type="ARBA" id="ARBA00023004"/>
    </source>
</evidence>
<feature type="domain" description="Cytochrome c" evidence="7">
    <location>
        <begin position="26"/>
        <end position="125"/>
    </location>
</feature>
<dbReference type="InterPro" id="IPR000421">
    <property type="entry name" value="FA58C"/>
</dbReference>
<dbReference type="PROSITE" id="PS51007">
    <property type="entry name" value="CYTC"/>
    <property type="match status" value="1"/>
</dbReference>
<comment type="caution">
    <text evidence="8">The sequence shown here is derived from an EMBL/GenBank/DDBJ whole genome shotgun (WGS) entry which is preliminary data.</text>
</comment>
<keyword evidence="9" id="KW-1185">Reference proteome</keyword>
<feature type="domain" description="F5/8 type C" evidence="6">
    <location>
        <begin position="444"/>
        <end position="563"/>
    </location>
</feature>
<proteinExistence type="predicted"/>
<dbReference type="InterPro" id="IPR022655">
    <property type="entry name" value="DUF1553"/>
</dbReference>
<evidence type="ECO:0000256" key="1">
    <source>
        <dbReference type="ARBA" id="ARBA00022617"/>
    </source>
</evidence>
<name>A0ABT6FEP8_9BACT</name>
<accession>A0ABT6FEP8</accession>
<gene>
    <name evidence="8" type="ORF">PZE19_19955</name>
</gene>
<dbReference type="InterPro" id="IPR036909">
    <property type="entry name" value="Cyt_c-like_dom_sf"/>
</dbReference>
<organism evidence="8 9">
    <name type="scientific">Paludisphaera mucosa</name>
    <dbReference type="NCBI Taxonomy" id="3030827"/>
    <lineage>
        <taxon>Bacteria</taxon>
        <taxon>Pseudomonadati</taxon>
        <taxon>Planctomycetota</taxon>
        <taxon>Planctomycetia</taxon>
        <taxon>Isosphaerales</taxon>
        <taxon>Isosphaeraceae</taxon>
        <taxon>Paludisphaera</taxon>
    </lineage>
</organism>
<reference evidence="8 9" key="1">
    <citation type="submission" date="2023-03" db="EMBL/GenBank/DDBJ databases">
        <title>Paludisphaera mucosa sp. nov. a novel planctomycete from northern fen.</title>
        <authorList>
            <person name="Ivanova A."/>
        </authorList>
    </citation>
    <scope>NUCLEOTIDE SEQUENCE [LARGE SCALE GENOMIC DNA]</scope>
    <source>
        <strain evidence="8 9">Pla2</strain>
    </source>
</reference>
<sequence length="994" mass="108467">MARLAFVLAVGISALAPVVGADDVEIPAPLGRRIDFEADVRPLLTARCTACHGPETQKAGLRLDRKTSAMRGGDEGAAITPGDGPASLLVQLVAGLDEDRVMPPKGGRLSAEQVAILRTWVDQGAAWPEGGDDPRSWWSLRPLARPAVPAPAAFADAPPARGPIDAFLRAKLVEKGLKPSAEADRRTLARRLFFDLTGLPPSPEEVAAFVADPDPLAYEKLVDRLLASPHYGERWARHWLDVAHYGDSHGYDKDKPRPNAWPYRDYVVRALNADKPYDRFVSEQVAGDALFADDPEAVAALGFLAAGPWDFVGHAEVPETKSDGKVARHLDRDDMVQTVVNTFLGLTVGCAQCHNHKFDPIAQEDYYRLQSVFAAVDRADRPWYDSPDAARKSRDLVARREQAERDRRRLREAVAAQGGPALADLDRRIAGADASGGERPEYGYHSGLADQDDVAKWVQVDLGRSVDVARVTLWPCRDAFNDIGDGFGFPARYKVEASDDPTFQSGVSVVADRTAADEPRPGVSPRSFAASVRGRYVRVTATRLAERLNDYNFALAELEVFDHDGANVAAGAKVSALDSIEAPPRWRADNLVDGVAPGREPADVEKLKAEREALLAGAVDPAVRTDLATAEETFRRVEAERAAQPRPRMVYAATIHDGGGGPFRGTGPDGGRPRPIFVLNRGNVDKPGKEVGPGALNVFRELPGDLLVSPDRPEAERRAALAKWLIDDCNPLTWRVIVNRVWQYHFGRGLVATSSDFGKMGQAPTHPELLDWLAVEFRDGGRSLKSLHRLIVTSAAYRQASAGDAAAEAIDSEDAYLWRAPRRKLEAEAVRDSALAVAGLLDPTMYGPAFQDFVMQRPEHSPHYEYDLMRPDDPSIRRRAVYRFLARSKPEPFMTVLDCADPSMQVEKRGESVSPLQALALYNNGLMLTAAKALAARVEPAGDRRAQVARAFTLAFAREPSAEELDGLDALAAEHGVASACRVILNMNEFVFVD</sequence>
<keyword evidence="5" id="KW-0732">Signal</keyword>
<dbReference type="InterPro" id="IPR009056">
    <property type="entry name" value="Cyt_c-like_dom"/>
</dbReference>
<dbReference type="Pfam" id="PF07635">
    <property type="entry name" value="PSCyt1"/>
    <property type="match status" value="1"/>
</dbReference>
<dbReference type="Proteomes" id="UP001216907">
    <property type="component" value="Unassembled WGS sequence"/>
</dbReference>
<dbReference type="PANTHER" id="PTHR35889">
    <property type="entry name" value="CYCLOINULO-OLIGOSACCHARIDE FRUCTANOTRANSFERASE-RELATED"/>
    <property type="match status" value="1"/>
</dbReference>
<dbReference type="SUPFAM" id="SSF49785">
    <property type="entry name" value="Galactose-binding domain-like"/>
    <property type="match status" value="1"/>
</dbReference>
<dbReference type="PROSITE" id="PS50022">
    <property type="entry name" value="FA58C_3"/>
    <property type="match status" value="1"/>
</dbReference>
<evidence type="ECO:0000313" key="8">
    <source>
        <dbReference type="EMBL" id="MDG3006054.1"/>
    </source>
</evidence>
<protein>
    <submittedName>
        <fullName evidence="8">DUF1549 domain-containing protein</fullName>
    </submittedName>
</protein>
<feature type="signal peptide" evidence="5">
    <location>
        <begin position="1"/>
        <end position="21"/>
    </location>
</feature>